<dbReference type="PANTHER" id="PTHR30250:SF11">
    <property type="entry name" value="O-ANTIGEN TRANSPORTER-RELATED"/>
    <property type="match status" value="1"/>
</dbReference>
<name>A0ABP8GRV6_9BACT</name>
<keyword evidence="3 6" id="KW-0812">Transmembrane</keyword>
<feature type="transmembrane region" description="Helical" evidence="6">
    <location>
        <begin position="259"/>
        <end position="279"/>
    </location>
</feature>
<gene>
    <name evidence="7" type="ORF">GCM10023184_19170</name>
</gene>
<proteinExistence type="predicted"/>
<dbReference type="PANTHER" id="PTHR30250">
    <property type="entry name" value="PST FAMILY PREDICTED COLANIC ACID TRANSPORTER"/>
    <property type="match status" value="1"/>
</dbReference>
<feature type="transmembrane region" description="Helical" evidence="6">
    <location>
        <begin position="175"/>
        <end position="194"/>
    </location>
</feature>
<protein>
    <recommendedName>
        <fullName evidence="9">Flippase</fullName>
    </recommendedName>
</protein>
<reference evidence="8" key="1">
    <citation type="journal article" date="2019" name="Int. J. Syst. Evol. Microbiol.">
        <title>The Global Catalogue of Microorganisms (GCM) 10K type strain sequencing project: providing services to taxonomists for standard genome sequencing and annotation.</title>
        <authorList>
            <consortium name="The Broad Institute Genomics Platform"/>
            <consortium name="The Broad Institute Genome Sequencing Center for Infectious Disease"/>
            <person name="Wu L."/>
            <person name="Ma J."/>
        </authorList>
    </citation>
    <scope>NUCLEOTIDE SEQUENCE [LARGE SCALE GENOMIC DNA]</scope>
    <source>
        <strain evidence="8">JCM 17919</strain>
    </source>
</reference>
<feature type="transmembrane region" description="Helical" evidence="6">
    <location>
        <begin position="228"/>
        <end position="247"/>
    </location>
</feature>
<feature type="transmembrane region" description="Helical" evidence="6">
    <location>
        <begin position="300"/>
        <end position="324"/>
    </location>
</feature>
<feature type="transmembrane region" description="Helical" evidence="6">
    <location>
        <begin position="51"/>
        <end position="71"/>
    </location>
</feature>
<comment type="subcellular location">
    <subcellularLocation>
        <location evidence="1">Cell membrane</location>
        <topology evidence="1">Multi-pass membrane protein</topology>
    </subcellularLocation>
</comment>
<evidence type="ECO:0000256" key="5">
    <source>
        <dbReference type="ARBA" id="ARBA00023136"/>
    </source>
</evidence>
<dbReference type="RefSeq" id="WP_345255373.1">
    <property type="nucleotide sequence ID" value="NZ_BAABGY010000007.1"/>
</dbReference>
<dbReference type="Pfam" id="PF01943">
    <property type="entry name" value="Polysacc_synt"/>
    <property type="match status" value="1"/>
</dbReference>
<keyword evidence="2" id="KW-1003">Cell membrane</keyword>
<keyword evidence="5 6" id="KW-0472">Membrane</keyword>
<organism evidence="7 8">
    <name type="scientific">Flaviaesturariibacter amylovorans</name>
    <dbReference type="NCBI Taxonomy" id="1084520"/>
    <lineage>
        <taxon>Bacteria</taxon>
        <taxon>Pseudomonadati</taxon>
        <taxon>Bacteroidota</taxon>
        <taxon>Chitinophagia</taxon>
        <taxon>Chitinophagales</taxon>
        <taxon>Chitinophagaceae</taxon>
        <taxon>Flaviaestuariibacter</taxon>
    </lineage>
</organism>
<dbReference type="InterPro" id="IPR050833">
    <property type="entry name" value="Poly_Biosynth_Transport"/>
</dbReference>
<evidence type="ECO:0000256" key="1">
    <source>
        <dbReference type="ARBA" id="ARBA00004651"/>
    </source>
</evidence>
<feature type="transmembrane region" description="Helical" evidence="6">
    <location>
        <begin position="389"/>
        <end position="410"/>
    </location>
</feature>
<evidence type="ECO:0000256" key="6">
    <source>
        <dbReference type="SAM" id="Phobius"/>
    </source>
</evidence>
<feature type="transmembrane region" description="Helical" evidence="6">
    <location>
        <begin position="92"/>
        <end position="112"/>
    </location>
</feature>
<feature type="transmembrane region" description="Helical" evidence="6">
    <location>
        <begin position="150"/>
        <end position="169"/>
    </location>
</feature>
<accession>A0ABP8GRV6</accession>
<evidence type="ECO:0000313" key="8">
    <source>
        <dbReference type="Proteomes" id="UP001501725"/>
    </source>
</evidence>
<dbReference type="EMBL" id="BAABGY010000007">
    <property type="protein sequence ID" value="GAA4328988.1"/>
    <property type="molecule type" value="Genomic_DNA"/>
</dbReference>
<comment type="caution">
    <text evidence="7">The sequence shown here is derived from an EMBL/GenBank/DDBJ whole genome shotgun (WGS) entry which is preliminary data.</text>
</comment>
<keyword evidence="8" id="KW-1185">Reference proteome</keyword>
<sequence>MDTPAGNKRKILTNILSLSLLQIGNFVLPMITLPLVSRIIGPGNYGVINYIFAYVYYFVLFINAGFDLYGVRQMVAAKGDQPAIDSIVSRILVAKTYILTVCTIVFTVLVFTVPQLSGEKLVSLFAYLYCLGWVINPSWVYHSKQETRKFAVFSFFSKLFFSVAIVLSIQERSDYIYHPLITSLAHVGVSWISLRYALRRYGIKVHWAKARAIGETFKDIRHISFIELIRNQAHLTNIIIAGTMLSIRDTGFYTAALRIVIIVQSIIAMPLNTVLFPYVGEAFTGSHENGMDRLRKTLPYVFAITFGMSVFVLLFAEPLIGFVFGREFAGAAGLLRIFAFGLLFSNLNTALGQHVMLNLRLDAVYIRIMVTGFAANIGLLFWLHHLYGLAGTAAAWPIAELCILLMKAAYLHHKGVRIIDLEYYKPRQFYLNALKLRPSKR</sequence>
<evidence type="ECO:0000313" key="7">
    <source>
        <dbReference type="EMBL" id="GAA4328988.1"/>
    </source>
</evidence>
<feature type="transmembrane region" description="Helical" evidence="6">
    <location>
        <begin position="364"/>
        <end position="383"/>
    </location>
</feature>
<dbReference type="InterPro" id="IPR002797">
    <property type="entry name" value="Polysacc_synth"/>
</dbReference>
<dbReference type="Proteomes" id="UP001501725">
    <property type="component" value="Unassembled WGS sequence"/>
</dbReference>
<feature type="transmembrane region" description="Helical" evidence="6">
    <location>
        <begin position="12"/>
        <end position="31"/>
    </location>
</feature>
<evidence type="ECO:0000256" key="4">
    <source>
        <dbReference type="ARBA" id="ARBA00022989"/>
    </source>
</evidence>
<feature type="transmembrane region" description="Helical" evidence="6">
    <location>
        <begin position="330"/>
        <end position="352"/>
    </location>
</feature>
<feature type="transmembrane region" description="Helical" evidence="6">
    <location>
        <begin position="124"/>
        <end position="141"/>
    </location>
</feature>
<evidence type="ECO:0008006" key="9">
    <source>
        <dbReference type="Google" id="ProtNLM"/>
    </source>
</evidence>
<evidence type="ECO:0000256" key="3">
    <source>
        <dbReference type="ARBA" id="ARBA00022692"/>
    </source>
</evidence>
<keyword evidence="4 6" id="KW-1133">Transmembrane helix</keyword>
<evidence type="ECO:0000256" key="2">
    <source>
        <dbReference type="ARBA" id="ARBA00022475"/>
    </source>
</evidence>